<dbReference type="EMBL" id="KI894018">
    <property type="protein sequence ID" value="OCF29865.1"/>
    <property type="molecule type" value="Genomic_DNA"/>
</dbReference>
<sequence>MAPKILLMGELFWAGPDAQELLGDIAELVPMESKSREEFFKDCASGGRYSDIVGIYHEHLSDKIVGPSNDELINALPPTCKWFAHKGAGYDSVGVKAAKARGMGVSNTPGAVDEATATTAVFLLIATMRRFSWCEANLRAGGFNPAGVEESARDLSGKTVGILGMGGIGLKMANYIRPFGCNLVYHNRKPNDLAPQDVKYVSDLYHFLKQLDVLMVSIPLSEKTRGFVGEKEIRTMKKGSIIVNTARGPVIDEEAMIKALQDGHLGSVGLDVFTKEPEVDQRLKDMKHVTLLPHVGTENQDARRKMEVTALVNLKEFLTKGTGPNLVPECQ</sequence>
<evidence type="ECO:0000256" key="3">
    <source>
        <dbReference type="RuleBase" id="RU003719"/>
    </source>
</evidence>
<evidence type="ECO:0000313" key="6">
    <source>
        <dbReference type="EMBL" id="OCF29865.1"/>
    </source>
</evidence>
<evidence type="ECO:0000259" key="4">
    <source>
        <dbReference type="Pfam" id="PF00389"/>
    </source>
</evidence>
<dbReference type="GO" id="GO:0051287">
    <property type="term" value="F:NAD binding"/>
    <property type="evidence" value="ECO:0007669"/>
    <property type="project" value="InterPro"/>
</dbReference>
<dbReference type="AlphaFoldDB" id="A0A1B9GG03"/>
<dbReference type="InterPro" id="IPR006139">
    <property type="entry name" value="D-isomer_2_OHA_DH_cat_dom"/>
</dbReference>
<dbReference type="OrthoDB" id="9991913at2759"/>
<dbReference type="InterPro" id="IPR036291">
    <property type="entry name" value="NAD(P)-bd_dom_sf"/>
</dbReference>
<feature type="domain" description="D-isomer specific 2-hydroxyacid dehydrogenase NAD-binding" evidence="5">
    <location>
        <begin position="122"/>
        <end position="296"/>
    </location>
</feature>
<dbReference type="RefSeq" id="XP_019050935.1">
    <property type="nucleotide sequence ID" value="XM_019188057.1"/>
</dbReference>
<dbReference type="PROSITE" id="PS00065">
    <property type="entry name" value="D_2_HYDROXYACID_DH_1"/>
    <property type="match status" value="1"/>
</dbReference>
<dbReference type="SUPFAM" id="SSF51735">
    <property type="entry name" value="NAD(P)-binding Rossmann-fold domains"/>
    <property type="match status" value="1"/>
</dbReference>
<evidence type="ECO:0000313" key="7">
    <source>
        <dbReference type="EMBL" id="WVW80698.1"/>
    </source>
</evidence>
<dbReference type="InterPro" id="IPR029753">
    <property type="entry name" value="D-isomer_DH_CS"/>
</dbReference>
<dbReference type="GeneID" id="30205777"/>
<dbReference type="InterPro" id="IPR050223">
    <property type="entry name" value="D-isomer_2-hydroxyacid_DH"/>
</dbReference>
<evidence type="ECO:0000256" key="2">
    <source>
        <dbReference type="ARBA" id="ARBA00023002"/>
    </source>
</evidence>
<dbReference type="VEuPathDB" id="FungiDB:I302_01378"/>
<dbReference type="EMBL" id="CP144541">
    <property type="protein sequence ID" value="WVW80698.1"/>
    <property type="molecule type" value="Genomic_DNA"/>
</dbReference>
<feature type="domain" description="D-isomer specific 2-hydroxyacid dehydrogenase catalytic" evidence="4">
    <location>
        <begin position="50"/>
        <end position="327"/>
    </location>
</feature>
<protein>
    <recommendedName>
        <fullName evidence="9">2-hydroxyacid dehydrogenase</fullName>
    </recommendedName>
</protein>
<dbReference type="Gene3D" id="3.40.50.720">
    <property type="entry name" value="NAD(P)-binding Rossmann-like Domain"/>
    <property type="match status" value="2"/>
</dbReference>
<dbReference type="GO" id="GO:0005829">
    <property type="term" value="C:cytosol"/>
    <property type="evidence" value="ECO:0007669"/>
    <property type="project" value="TreeGrafter"/>
</dbReference>
<evidence type="ECO:0000256" key="1">
    <source>
        <dbReference type="ARBA" id="ARBA00005854"/>
    </source>
</evidence>
<dbReference type="SUPFAM" id="SSF52283">
    <property type="entry name" value="Formate/glycerate dehydrogenase catalytic domain-like"/>
    <property type="match status" value="1"/>
</dbReference>
<dbReference type="Proteomes" id="UP000092730">
    <property type="component" value="Chromosome 1"/>
</dbReference>
<keyword evidence="2 3" id="KW-0560">Oxidoreductase</keyword>
<name>A0A1B9GG03_9TREE</name>
<comment type="similarity">
    <text evidence="1 3">Belongs to the D-isomer specific 2-hydroxyacid dehydrogenase family.</text>
</comment>
<evidence type="ECO:0000313" key="8">
    <source>
        <dbReference type="Proteomes" id="UP000092730"/>
    </source>
</evidence>
<evidence type="ECO:0000259" key="5">
    <source>
        <dbReference type="Pfam" id="PF02826"/>
    </source>
</evidence>
<dbReference type="CDD" id="cd12168">
    <property type="entry name" value="Mand_dh_like"/>
    <property type="match status" value="1"/>
</dbReference>
<dbReference type="KEGG" id="kbi:30205777"/>
<accession>A0A1B9GG03</accession>
<dbReference type="STRING" id="1296100.A0A1B9GG03"/>
<dbReference type="GO" id="GO:0016618">
    <property type="term" value="F:hydroxypyruvate reductase [NAD(P)H] activity"/>
    <property type="evidence" value="ECO:0007669"/>
    <property type="project" value="TreeGrafter"/>
</dbReference>
<dbReference type="PROSITE" id="PS00671">
    <property type="entry name" value="D_2_HYDROXYACID_DH_3"/>
    <property type="match status" value="1"/>
</dbReference>
<keyword evidence="8" id="KW-1185">Reference proteome</keyword>
<dbReference type="PANTHER" id="PTHR10996">
    <property type="entry name" value="2-HYDROXYACID DEHYDROGENASE-RELATED"/>
    <property type="match status" value="1"/>
</dbReference>
<reference evidence="6" key="1">
    <citation type="submission" date="2013-07" db="EMBL/GenBank/DDBJ databases">
        <title>The Genome Sequence of Cryptococcus bestiolae CBS10118.</title>
        <authorList>
            <consortium name="The Broad Institute Genome Sequencing Platform"/>
            <person name="Cuomo C."/>
            <person name="Litvintseva A."/>
            <person name="Chen Y."/>
            <person name="Heitman J."/>
            <person name="Sun S."/>
            <person name="Springer D."/>
            <person name="Dromer F."/>
            <person name="Young S.K."/>
            <person name="Zeng Q."/>
            <person name="Gargeya S."/>
            <person name="Fitzgerald M."/>
            <person name="Abouelleil A."/>
            <person name="Alvarado L."/>
            <person name="Berlin A.M."/>
            <person name="Chapman S.B."/>
            <person name="Dewar J."/>
            <person name="Goldberg J."/>
            <person name="Griggs A."/>
            <person name="Gujja S."/>
            <person name="Hansen M."/>
            <person name="Howarth C."/>
            <person name="Imamovic A."/>
            <person name="Larimer J."/>
            <person name="McCowan C."/>
            <person name="Murphy C."/>
            <person name="Pearson M."/>
            <person name="Priest M."/>
            <person name="Roberts A."/>
            <person name="Saif S."/>
            <person name="Shea T."/>
            <person name="Sykes S."/>
            <person name="Wortman J."/>
            <person name="Nusbaum C."/>
            <person name="Birren B."/>
        </authorList>
    </citation>
    <scope>NUCLEOTIDE SEQUENCE [LARGE SCALE GENOMIC DNA]</scope>
    <source>
        <strain evidence="6">CBS 10118</strain>
    </source>
</reference>
<evidence type="ECO:0008006" key="9">
    <source>
        <dbReference type="Google" id="ProtNLM"/>
    </source>
</evidence>
<reference evidence="7" key="4">
    <citation type="submission" date="2024-02" db="EMBL/GenBank/DDBJ databases">
        <title>Comparative genomics of Cryptococcus and Kwoniella reveals pathogenesis evolution and contrasting modes of karyotype evolution via chromosome fusion or intercentromeric recombination.</title>
        <authorList>
            <person name="Coelho M.A."/>
            <person name="David-Palma M."/>
            <person name="Shea T."/>
            <person name="Bowers K."/>
            <person name="McGinley-Smith S."/>
            <person name="Mohammad A.W."/>
            <person name="Gnirke A."/>
            <person name="Yurkov A.M."/>
            <person name="Nowrousian M."/>
            <person name="Sun S."/>
            <person name="Cuomo C.A."/>
            <person name="Heitman J."/>
        </authorList>
    </citation>
    <scope>NUCLEOTIDE SEQUENCE</scope>
    <source>
        <strain evidence="7">CBS 10118</strain>
    </source>
</reference>
<reference evidence="7" key="2">
    <citation type="submission" date="2013-07" db="EMBL/GenBank/DDBJ databases">
        <authorList>
            <consortium name="The Broad Institute Genome Sequencing Platform"/>
            <person name="Cuomo C."/>
            <person name="Litvintseva A."/>
            <person name="Chen Y."/>
            <person name="Heitman J."/>
            <person name="Sun S."/>
            <person name="Springer D."/>
            <person name="Dromer F."/>
            <person name="Young S.K."/>
            <person name="Zeng Q."/>
            <person name="Gargeya S."/>
            <person name="Fitzgerald M."/>
            <person name="Abouelleil A."/>
            <person name="Alvarado L."/>
            <person name="Berlin A.M."/>
            <person name="Chapman S.B."/>
            <person name="Dewar J."/>
            <person name="Goldberg J."/>
            <person name="Griggs A."/>
            <person name="Gujja S."/>
            <person name="Hansen M."/>
            <person name="Howarth C."/>
            <person name="Imamovic A."/>
            <person name="Larimer J."/>
            <person name="McCowan C."/>
            <person name="Murphy C."/>
            <person name="Pearson M."/>
            <person name="Priest M."/>
            <person name="Roberts A."/>
            <person name="Saif S."/>
            <person name="Shea T."/>
            <person name="Sykes S."/>
            <person name="Wortman J."/>
            <person name="Nusbaum C."/>
            <person name="Birren B."/>
        </authorList>
    </citation>
    <scope>NUCLEOTIDE SEQUENCE</scope>
    <source>
        <strain evidence="7">CBS 10118</strain>
    </source>
</reference>
<dbReference type="PANTHER" id="PTHR10996:SF257">
    <property type="entry name" value="GLYOXYLATE REDUCTASE 1"/>
    <property type="match status" value="1"/>
</dbReference>
<dbReference type="InterPro" id="IPR029752">
    <property type="entry name" value="D-isomer_DH_CS1"/>
</dbReference>
<dbReference type="Pfam" id="PF02826">
    <property type="entry name" value="2-Hacid_dh_C"/>
    <property type="match status" value="1"/>
</dbReference>
<gene>
    <name evidence="6" type="ORF">I302_01378</name>
    <name evidence="7" type="ORF">I302_102684</name>
</gene>
<proteinExistence type="inferred from homology"/>
<dbReference type="InterPro" id="IPR006140">
    <property type="entry name" value="D-isomer_DH_NAD-bd"/>
</dbReference>
<reference evidence="6" key="3">
    <citation type="submission" date="2014-01" db="EMBL/GenBank/DDBJ databases">
        <title>Evolution of pathogenesis and genome organization in the Tremellales.</title>
        <authorList>
            <person name="Cuomo C."/>
            <person name="Litvintseva A."/>
            <person name="Heitman J."/>
            <person name="Chen Y."/>
            <person name="Sun S."/>
            <person name="Springer D."/>
            <person name="Dromer F."/>
            <person name="Young S."/>
            <person name="Zeng Q."/>
            <person name="Chapman S."/>
            <person name="Gujja S."/>
            <person name="Saif S."/>
            <person name="Birren B."/>
        </authorList>
    </citation>
    <scope>NUCLEOTIDE SEQUENCE</scope>
    <source>
        <strain evidence="6">CBS 10118</strain>
    </source>
</reference>
<organism evidence="6">
    <name type="scientific">Kwoniella bestiolae CBS 10118</name>
    <dbReference type="NCBI Taxonomy" id="1296100"/>
    <lineage>
        <taxon>Eukaryota</taxon>
        <taxon>Fungi</taxon>
        <taxon>Dikarya</taxon>
        <taxon>Basidiomycota</taxon>
        <taxon>Agaricomycotina</taxon>
        <taxon>Tremellomycetes</taxon>
        <taxon>Tremellales</taxon>
        <taxon>Cryptococcaceae</taxon>
        <taxon>Kwoniella</taxon>
    </lineage>
</organism>
<dbReference type="GO" id="GO:0030267">
    <property type="term" value="F:glyoxylate reductase (NADPH) activity"/>
    <property type="evidence" value="ECO:0007669"/>
    <property type="project" value="TreeGrafter"/>
</dbReference>
<dbReference type="Pfam" id="PF00389">
    <property type="entry name" value="2-Hacid_dh"/>
    <property type="match status" value="1"/>
</dbReference>